<comment type="similarity">
    <text evidence="1 2">Belongs to the peptidase M16 family.</text>
</comment>
<evidence type="ECO:0000259" key="4">
    <source>
        <dbReference type="Pfam" id="PF05193"/>
    </source>
</evidence>
<dbReference type="PANTHER" id="PTHR11851">
    <property type="entry name" value="METALLOPROTEASE"/>
    <property type="match status" value="1"/>
</dbReference>
<feature type="domain" description="Peptidase M16 N-terminal" evidence="3">
    <location>
        <begin position="20"/>
        <end position="160"/>
    </location>
</feature>
<sequence>MFQSKRYKLSNGIELISVKKDTQIFSIHLGVKVGSLYEKSTERGISHFIEHMLFKGTNKRSNEELNNDLETLAGEYNAYTDHNCTVYGITALKEEIENSIELLSDMVRDSIFPQKELEKERGVILAEIRTSKDDVEDYSFKRINELAFKNSPLKYDALGTEKHLNSFNREALLNYYHKYYIPNNCYISIVSPYDHSYIEQLINKYFQDWTQRNFIPNTVIEENNISGTFTSYKKDIEQSTILYLFTFHGLNKNGELALKILNHKLGDSANSILFRKLREEKGLAYDVYTSLDSTDKVKCLYLYTAVGEENVNESIKVINNCIEEIKRGKILFDDSTIDLMKKVLKTAVAFTLEDGTDLSNYILHQMIDGENIYAFIDDMKKLDSIKREDIYEVGRVVLTNPTVHILKSE</sequence>
<dbReference type="InterPro" id="IPR050361">
    <property type="entry name" value="MPP/UQCRC_Complex"/>
</dbReference>
<dbReference type="GO" id="GO:0006508">
    <property type="term" value="P:proteolysis"/>
    <property type="evidence" value="ECO:0007669"/>
    <property type="project" value="InterPro"/>
</dbReference>
<dbReference type="AlphaFoldDB" id="A0A923EAK7"/>
<keyword evidence="6" id="KW-1185">Reference proteome</keyword>
<feature type="domain" description="Peptidase M16 C-terminal" evidence="4">
    <location>
        <begin position="166"/>
        <end position="329"/>
    </location>
</feature>
<dbReference type="EMBL" id="JAAZWO010000012">
    <property type="protein sequence ID" value="MBC2398287.1"/>
    <property type="molecule type" value="Genomic_DNA"/>
</dbReference>
<dbReference type="RefSeq" id="WP_035150700.1">
    <property type="nucleotide sequence ID" value="NZ_JAAZWO010000012.1"/>
</dbReference>
<name>A0A923EAK7_CLOTT</name>
<accession>A0A923EAK7</accession>
<dbReference type="InterPro" id="IPR011249">
    <property type="entry name" value="Metalloenz_LuxS/M16"/>
</dbReference>
<protein>
    <submittedName>
        <fullName evidence="5">Insulinase family protein</fullName>
    </submittedName>
</protein>
<proteinExistence type="inferred from homology"/>
<reference evidence="5 6" key="1">
    <citation type="submission" date="2020-04" db="EMBL/GenBank/DDBJ databases">
        <title>Genomic insights into acetone-butanol-ethanol (ABE) fermentation by sequencing solventogenic clostridia strains.</title>
        <authorList>
            <person name="Brown S."/>
        </authorList>
    </citation>
    <scope>NUCLEOTIDE SEQUENCE [LARGE SCALE GENOMIC DNA]</scope>
    <source>
        <strain evidence="5 6">DJ011</strain>
    </source>
</reference>
<dbReference type="GO" id="GO:0046872">
    <property type="term" value="F:metal ion binding"/>
    <property type="evidence" value="ECO:0007669"/>
    <property type="project" value="InterPro"/>
</dbReference>
<evidence type="ECO:0000313" key="5">
    <source>
        <dbReference type="EMBL" id="MBC2398287.1"/>
    </source>
</evidence>
<evidence type="ECO:0000313" key="6">
    <source>
        <dbReference type="Proteomes" id="UP000563151"/>
    </source>
</evidence>
<gene>
    <name evidence="5" type="ORF">HGG79_10960</name>
</gene>
<dbReference type="PANTHER" id="PTHR11851:SF49">
    <property type="entry name" value="MITOCHONDRIAL-PROCESSING PEPTIDASE SUBUNIT ALPHA"/>
    <property type="match status" value="1"/>
</dbReference>
<dbReference type="PROSITE" id="PS00143">
    <property type="entry name" value="INSULINASE"/>
    <property type="match status" value="1"/>
</dbReference>
<dbReference type="InterPro" id="IPR007863">
    <property type="entry name" value="Peptidase_M16_C"/>
</dbReference>
<comment type="caution">
    <text evidence="5">The sequence shown here is derived from an EMBL/GenBank/DDBJ whole genome shotgun (WGS) entry which is preliminary data.</text>
</comment>
<dbReference type="SUPFAM" id="SSF63411">
    <property type="entry name" value="LuxS/MPP-like metallohydrolase"/>
    <property type="match status" value="2"/>
</dbReference>
<dbReference type="InterPro" id="IPR001431">
    <property type="entry name" value="Pept_M16_Zn_BS"/>
</dbReference>
<organism evidence="5 6">
    <name type="scientific">Clostridium tetanomorphum</name>
    <dbReference type="NCBI Taxonomy" id="1553"/>
    <lineage>
        <taxon>Bacteria</taxon>
        <taxon>Bacillati</taxon>
        <taxon>Bacillota</taxon>
        <taxon>Clostridia</taxon>
        <taxon>Eubacteriales</taxon>
        <taxon>Clostridiaceae</taxon>
        <taxon>Clostridium</taxon>
    </lineage>
</organism>
<evidence type="ECO:0000256" key="2">
    <source>
        <dbReference type="RuleBase" id="RU004447"/>
    </source>
</evidence>
<evidence type="ECO:0000259" key="3">
    <source>
        <dbReference type="Pfam" id="PF00675"/>
    </source>
</evidence>
<evidence type="ECO:0000256" key="1">
    <source>
        <dbReference type="ARBA" id="ARBA00007261"/>
    </source>
</evidence>
<dbReference type="GO" id="GO:0004222">
    <property type="term" value="F:metalloendopeptidase activity"/>
    <property type="evidence" value="ECO:0007669"/>
    <property type="project" value="InterPro"/>
</dbReference>
<dbReference type="Pfam" id="PF05193">
    <property type="entry name" value="Peptidase_M16_C"/>
    <property type="match status" value="1"/>
</dbReference>
<dbReference type="Proteomes" id="UP000563151">
    <property type="component" value="Unassembled WGS sequence"/>
</dbReference>
<dbReference type="InterPro" id="IPR011765">
    <property type="entry name" value="Pept_M16_N"/>
</dbReference>
<dbReference type="Pfam" id="PF00675">
    <property type="entry name" value="Peptidase_M16"/>
    <property type="match status" value="1"/>
</dbReference>
<dbReference type="Gene3D" id="3.30.830.10">
    <property type="entry name" value="Metalloenzyme, LuxS/M16 peptidase-like"/>
    <property type="match status" value="2"/>
</dbReference>